<dbReference type="InterPro" id="IPR017884">
    <property type="entry name" value="SANT_dom"/>
</dbReference>
<protein>
    <recommendedName>
        <fullName evidence="12">Zinc finger protein 541</fullName>
    </recommendedName>
</protein>
<feature type="domain" description="C2H2-type" evidence="7">
    <location>
        <begin position="18"/>
        <end position="45"/>
    </location>
</feature>
<feature type="domain" description="ELM2" evidence="8">
    <location>
        <begin position="175"/>
        <end position="266"/>
    </location>
</feature>
<dbReference type="AlphaFoldDB" id="A0A9N7U822"/>
<dbReference type="PROSITE" id="PS50157">
    <property type="entry name" value="ZINC_FINGER_C2H2_2"/>
    <property type="match status" value="1"/>
</dbReference>
<dbReference type="InterPro" id="IPR000949">
    <property type="entry name" value="ELM2_dom"/>
</dbReference>
<keyword evidence="5" id="KW-0862">Zinc</keyword>
<keyword evidence="2" id="KW-0805">Transcription regulation</keyword>
<keyword evidence="5" id="KW-0479">Metal-binding</keyword>
<dbReference type="PANTHER" id="PTHR16089">
    <property type="entry name" value="REST COREPRESSOR COREST PROTEIN-RELATED"/>
    <property type="match status" value="1"/>
</dbReference>
<dbReference type="InterPro" id="IPR009057">
    <property type="entry name" value="Homeodomain-like_sf"/>
</dbReference>
<evidence type="ECO:0000256" key="1">
    <source>
        <dbReference type="ARBA" id="ARBA00004123"/>
    </source>
</evidence>
<feature type="compositionally biased region" description="Basic residues" evidence="6">
    <location>
        <begin position="442"/>
        <end position="457"/>
    </location>
</feature>
<dbReference type="InterPro" id="IPR031667">
    <property type="entry name" value="RDD1"/>
</dbReference>
<organism evidence="10 11">
    <name type="scientific">Pleuronectes platessa</name>
    <name type="common">European plaice</name>
    <dbReference type="NCBI Taxonomy" id="8262"/>
    <lineage>
        <taxon>Eukaryota</taxon>
        <taxon>Metazoa</taxon>
        <taxon>Chordata</taxon>
        <taxon>Craniata</taxon>
        <taxon>Vertebrata</taxon>
        <taxon>Euteleostomi</taxon>
        <taxon>Actinopterygii</taxon>
        <taxon>Neopterygii</taxon>
        <taxon>Teleostei</taxon>
        <taxon>Neoteleostei</taxon>
        <taxon>Acanthomorphata</taxon>
        <taxon>Carangaria</taxon>
        <taxon>Pleuronectiformes</taxon>
        <taxon>Pleuronectoidei</taxon>
        <taxon>Pleuronectidae</taxon>
        <taxon>Pleuronectes</taxon>
    </lineage>
</organism>
<dbReference type="PANTHER" id="PTHR16089:SF19">
    <property type="entry name" value="TRANSCRIPTIONAL-REGULATING FACTOR 1"/>
    <property type="match status" value="1"/>
</dbReference>
<dbReference type="Gene3D" id="1.10.10.60">
    <property type="entry name" value="Homeodomain-like"/>
    <property type="match status" value="1"/>
</dbReference>
<keyword evidence="5" id="KW-0863">Zinc-finger</keyword>
<dbReference type="EMBL" id="CADEAL010000799">
    <property type="protein sequence ID" value="CAB1425384.1"/>
    <property type="molecule type" value="Genomic_DNA"/>
</dbReference>
<dbReference type="SMART" id="SM01189">
    <property type="entry name" value="ELM2"/>
    <property type="match status" value="1"/>
</dbReference>
<keyword evidence="11" id="KW-1185">Reference proteome</keyword>
<feature type="domain" description="SANT" evidence="9">
    <location>
        <begin position="273"/>
        <end position="324"/>
    </location>
</feature>
<name>A0A9N7U822_PLEPL</name>
<feature type="compositionally biased region" description="Basic and acidic residues" evidence="6">
    <location>
        <begin position="340"/>
        <end position="364"/>
    </location>
</feature>
<dbReference type="InterPro" id="IPR001005">
    <property type="entry name" value="SANT/Myb"/>
</dbReference>
<keyword evidence="4" id="KW-0539">Nucleus</keyword>
<sequence length="507" mass="56347">MKSSQPENNTKVLDNSRLLCTVCKRDFRSLPALNGHMRSHSCSKKGEVPPVRRSVSVVMPVSVPVQSRAASKACRAGQRRSSRSSPATGGAVLYRSLMHLEEQEVVTRGSAAAREVEGHYTPPPMLCPVRAGPGLYCSVTTRRQRRAPTVQLHSSNNGLSDLVAMETPATEINKPRINVGRGFQAEVPPLGNHKYAHSDSQNALWLWTPCDELEKPVNQQRVTTLLTMARSSVVPGGGASPEYALTVLSESAGDFLLTLEKLLSTPESSDQSRADVTWSAAETTALVKSLRLHRKDFSRVQRAVQTKSVSQCVEFYYLWKKHLSLRARPPAGLTVTLPETKVRSSSDHGDERDPERPSAPDRRRSFCLKPGAERRRRNSATAEEEGGMGQQEEKKKEEEEEGAASPPGKKQKSSKEVYFSVLPDKYEPLIEEEERETPEERRKRKEEKKRKKQRKYKKYRKNIGKGLRFSWSCLLIGLQNMASVYTTPVSAASTVVTLVNSGAGSRP</sequence>
<dbReference type="Pfam" id="PF13912">
    <property type="entry name" value="zf-C2H2_6"/>
    <property type="match status" value="1"/>
</dbReference>
<evidence type="ECO:0000259" key="9">
    <source>
        <dbReference type="PROSITE" id="PS51293"/>
    </source>
</evidence>
<evidence type="ECO:0000256" key="4">
    <source>
        <dbReference type="ARBA" id="ARBA00023242"/>
    </source>
</evidence>
<feature type="region of interest" description="Disordered" evidence="6">
    <location>
        <begin position="336"/>
        <end position="457"/>
    </location>
</feature>
<dbReference type="Proteomes" id="UP001153269">
    <property type="component" value="Unassembled WGS sequence"/>
</dbReference>
<evidence type="ECO:0000259" key="7">
    <source>
        <dbReference type="PROSITE" id="PS50157"/>
    </source>
</evidence>
<gene>
    <name evidence="10" type="ORF">PLEPLA_LOCUS13314</name>
</gene>
<evidence type="ECO:0000256" key="2">
    <source>
        <dbReference type="ARBA" id="ARBA00023015"/>
    </source>
</evidence>
<evidence type="ECO:0000259" key="8">
    <source>
        <dbReference type="PROSITE" id="PS51156"/>
    </source>
</evidence>
<dbReference type="GO" id="GO:0008270">
    <property type="term" value="F:zinc ion binding"/>
    <property type="evidence" value="ECO:0007669"/>
    <property type="project" value="UniProtKB-KW"/>
</dbReference>
<accession>A0A9N7U822</accession>
<comment type="caution">
    <text evidence="10">The sequence shown here is derived from an EMBL/GenBank/DDBJ whole genome shotgun (WGS) entry which is preliminary data.</text>
</comment>
<dbReference type="PROSITE" id="PS51156">
    <property type="entry name" value="ELM2"/>
    <property type="match status" value="1"/>
</dbReference>
<dbReference type="GO" id="GO:0006357">
    <property type="term" value="P:regulation of transcription by RNA polymerase II"/>
    <property type="evidence" value="ECO:0007669"/>
    <property type="project" value="TreeGrafter"/>
</dbReference>
<keyword evidence="3" id="KW-0804">Transcription</keyword>
<reference evidence="10" key="1">
    <citation type="submission" date="2020-03" db="EMBL/GenBank/DDBJ databases">
        <authorList>
            <person name="Weist P."/>
        </authorList>
    </citation>
    <scope>NUCLEOTIDE SEQUENCE</scope>
</reference>
<dbReference type="Pfam" id="PF15828">
    <property type="entry name" value="RDD1"/>
    <property type="match status" value="1"/>
</dbReference>
<dbReference type="PROSITE" id="PS00028">
    <property type="entry name" value="ZINC_FINGER_C2H2_1"/>
    <property type="match status" value="1"/>
</dbReference>
<evidence type="ECO:0000256" key="3">
    <source>
        <dbReference type="ARBA" id="ARBA00023163"/>
    </source>
</evidence>
<dbReference type="GO" id="GO:0005667">
    <property type="term" value="C:transcription regulator complex"/>
    <property type="evidence" value="ECO:0007669"/>
    <property type="project" value="TreeGrafter"/>
</dbReference>
<dbReference type="GO" id="GO:0003714">
    <property type="term" value="F:transcription corepressor activity"/>
    <property type="evidence" value="ECO:0007669"/>
    <property type="project" value="TreeGrafter"/>
</dbReference>
<evidence type="ECO:0008006" key="12">
    <source>
        <dbReference type="Google" id="ProtNLM"/>
    </source>
</evidence>
<comment type="subcellular location">
    <subcellularLocation>
        <location evidence="1">Nucleus</location>
    </subcellularLocation>
</comment>
<proteinExistence type="predicted"/>
<dbReference type="GO" id="GO:0000118">
    <property type="term" value="C:histone deacetylase complex"/>
    <property type="evidence" value="ECO:0007669"/>
    <property type="project" value="TreeGrafter"/>
</dbReference>
<evidence type="ECO:0000313" key="11">
    <source>
        <dbReference type="Proteomes" id="UP001153269"/>
    </source>
</evidence>
<dbReference type="SMART" id="SM00717">
    <property type="entry name" value="SANT"/>
    <property type="match status" value="1"/>
</dbReference>
<dbReference type="SUPFAM" id="SSF46689">
    <property type="entry name" value="Homeodomain-like"/>
    <property type="match status" value="1"/>
</dbReference>
<evidence type="ECO:0000256" key="5">
    <source>
        <dbReference type="PROSITE-ProRule" id="PRU00042"/>
    </source>
</evidence>
<evidence type="ECO:0000313" key="10">
    <source>
        <dbReference type="EMBL" id="CAB1425384.1"/>
    </source>
</evidence>
<evidence type="ECO:0000256" key="6">
    <source>
        <dbReference type="SAM" id="MobiDB-lite"/>
    </source>
</evidence>
<dbReference type="InterPro" id="IPR051066">
    <property type="entry name" value="Trans_reg/Corepressor"/>
</dbReference>
<dbReference type="PROSITE" id="PS51293">
    <property type="entry name" value="SANT"/>
    <property type="match status" value="1"/>
</dbReference>
<dbReference type="InterPro" id="IPR013087">
    <property type="entry name" value="Znf_C2H2_type"/>
</dbReference>
<dbReference type="Pfam" id="PF01448">
    <property type="entry name" value="ELM2"/>
    <property type="match status" value="1"/>
</dbReference>